<organism evidence="2 3">
    <name type="scientific">Lipingzhangella halophila</name>
    <dbReference type="NCBI Taxonomy" id="1783352"/>
    <lineage>
        <taxon>Bacteria</taxon>
        <taxon>Bacillati</taxon>
        <taxon>Actinomycetota</taxon>
        <taxon>Actinomycetes</taxon>
        <taxon>Streptosporangiales</taxon>
        <taxon>Nocardiopsidaceae</taxon>
        <taxon>Lipingzhangella</taxon>
    </lineage>
</organism>
<keyword evidence="1" id="KW-0812">Transmembrane</keyword>
<dbReference type="AlphaFoldDB" id="A0A7W7RNP5"/>
<dbReference type="Proteomes" id="UP000523007">
    <property type="component" value="Unassembled WGS sequence"/>
</dbReference>
<comment type="caution">
    <text evidence="2">The sequence shown here is derived from an EMBL/GenBank/DDBJ whole genome shotgun (WGS) entry which is preliminary data.</text>
</comment>
<gene>
    <name evidence="2" type="ORF">F4561_006229</name>
</gene>
<keyword evidence="1" id="KW-0472">Membrane</keyword>
<reference evidence="2 3" key="1">
    <citation type="submission" date="2020-08" db="EMBL/GenBank/DDBJ databases">
        <title>Sequencing the genomes of 1000 actinobacteria strains.</title>
        <authorList>
            <person name="Klenk H.-P."/>
        </authorList>
    </citation>
    <scope>NUCLEOTIDE SEQUENCE [LARGE SCALE GENOMIC DNA]</scope>
    <source>
        <strain evidence="2 3">DSM 102030</strain>
    </source>
</reference>
<keyword evidence="1" id="KW-1133">Transmembrane helix</keyword>
<keyword evidence="3" id="KW-1185">Reference proteome</keyword>
<feature type="transmembrane region" description="Helical" evidence="1">
    <location>
        <begin position="58"/>
        <end position="75"/>
    </location>
</feature>
<protein>
    <recommendedName>
        <fullName evidence="4">DUF4956 domain-containing protein</fullName>
    </recommendedName>
</protein>
<dbReference type="Pfam" id="PF16316">
    <property type="entry name" value="DUF4956"/>
    <property type="match status" value="1"/>
</dbReference>
<dbReference type="InterPro" id="IPR032531">
    <property type="entry name" value="DUF4956"/>
</dbReference>
<evidence type="ECO:0000256" key="1">
    <source>
        <dbReference type="SAM" id="Phobius"/>
    </source>
</evidence>
<dbReference type="EMBL" id="JACHJT010000002">
    <property type="protein sequence ID" value="MBB4935335.1"/>
    <property type="molecule type" value="Genomic_DNA"/>
</dbReference>
<evidence type="ECO:0000313" key="2">
    <source>
        <dbReference type="EMBL" id="MBB4935335.1"/>
    </source>
</evidence>
<proteinExistence type="predicted"/>
<accession>A0A7W7RNP5</accession>
<name>A0A7W7RNP5_9ACTN</name>
<feature type="transmembrane region" description="Helical" evidence="1">
    <location>
        <begin position="6"/>
        <end position="26"/>
    </location>
</feature>
<sequence length="207" mass="22831">MSVMILLALPVNLVAIAVLAYAIYFVRHRRADLMFAFVALNVGVFAISALMFNQQVELAMAFGLFAVLSIIRLRSDEISQREVAYYFVSLALGLVNGIGASTPLAAVGLSLLLLATMYVADHPRLARGMEWRTLVLDTVHGCDQELRADLQRRLNGRVLRVMVNEVDYVRETMTVDVRYRRLAPLAAAPPDRANAVTVPAPFAAADR</sequence>
<feature type="transmembrane region" description="Helical" evidence="1">
    <location>
        <begin position="82"/>
        <end position="98"/>
    </location>
</feature>
<evidence type="ECO:0008006" key="4">
    <source>
        <dbReference type="Google" id="ProtNLM"/>
    </source>
</evidence>
<feature type="transmembrane region" description="Helical" evidence="1">
    <location>
        <begin position="33"/>
        <end position="52"/>
    </location>
</feature>
<evidence type="ECO:0000313" key="3">
    <source>
        <dbReference type="Proteomes" id="UP000523007"/>
    </source>
</evidence>